<accession>A0A7W9PQ11</accession>
<comment type="caution">
    <text evidence="2">The sequence shown here is derived from an EMBL/GenBank/DDBJ whole genome shotgun (WGS) entry which is preliminary data.</text>
</comment>
<gene>
    <name evidence="2" type="ORF">FHS34_001190</name>
</gene>
<protein>
    <submittedName>
        <fullName evidence="2">Uncharacterized protein</fullName>
    </submittedName>
</protein>
<keyword evidence="3" id="KW-1185">Reference proteome</keyword>
<dbReference type="AlphaFoldDB" id="A0A7W9PQ11"/>
<feature type="compositionally biased region" description="Acidic residues" evidence="1">
    <location>
        <begin position="35"/>
        <end position="45"/>
    </location>
</feature>
<dbReference type="EMBL" id="JACHJK010000002">
    <property type="protein sequence ID" value="MBB5925736.1"/>
    <property type="molecule type" value="Genomic_DNA"/>
</dbReference>
<dbReference type="RefSeq" id="WP_225817538.1">
    <property type="nucleotide sequence ID" value="NZ_JACHJK010000002.1"/>
</dbReference>
<proteinExistence type="predicted"/>
<feature type="compositionally biased region" description="Basic and acidic residues" evidence="1">
    <location>
        <begin position="10"/>
        <end position="24"/>
    </location>
</feature>
<reference evidence="2 3" key="1">
    <citation type="submission" date="2020-08" db="EMBL/GenBank/DDBJ databases">
        <title>Genomic Encyclopedia of Type Strains, Phase III (KMG-III): the genomes of soil and plant-associated and newly described type strains.</title>
        <authorList>
            <person name="Whitman W."/>
        </authorList>
    </citation>
    <scope>NUCLEOTIDE SEQUENCE [LARGE SCALE GENOMIC DNA]</scope>
    <source>
        <strain evidence="2 3">CECT 3313</strain>
    </source>
</reference>
<evidence type="ECO:0000256" key="1">
    <source>
        <dbReference type="SAM" id="MobiDB-lite"/>
    </source>
</evidence>
<organism evidence="2 3">
    <name type="scientific">Streptomyces echinatus</name>
    <dbReference type="NCBI Taxonomy" id="67293"/>
    <lineage>
        <taxon>Bacteria</taxon>
        <taxon>Bacillati</taxon>
        <taxon>Actinomycetota</taxon>
        <taxon>Actinomycetes</taxon>
        <taxon>Kitasatosporales</taxon>
        <taxon>Streptomycetaceae</taxon>
        <taxon>Streptomyces</taxon>
    </lineage>
</organism>
<feature type="region of interest" description="Disordered" evidence="1">
    <location>
        <begin position="1"/>
        <end position="84"/>
    </location>
</feature>
<feature type="compositionally biased region" description="Basic and acidic residues" evidence="1">
    <location>
        <begin position="46"/>
        <end position="58"/>
    </location>
</feature>
<dbReference type="Proteomes" id="UP000585836">
    <property type="component" value="Unassembled WGS sequence"/>
</dbReference>
<sequence>MSENTPSQAEGEREADARDEKQPERTTPSQAEGADPADDTTDEDPDPGHRAAPRERQARHGGRPGLSLHLWEEPKTPIHEEFDR</sequence>
<evidence type="ECO:0000313" key="3">
    <source>
        <dbReference type="Proteomes" id="UP000585836"/>
    </source>
</evidence>
<name>A0A7W9PQ11_9ACTN</name>
<feature type="compositionally biased region" description="Basic and acidic residues" evidence="1">
    <location>
        <begin position="70"/>
        <end position="84"/>
    </location>
</feature>
<evidence type="ECO:0000313" key="2">
    <source>
        <dbReference type="EMBL" id="MBB5925736.1"/>
    </source>
</evidence>